<dbReference type="Proteomes" id="UP000494256">
    <property type="component" value="Unassembled WGS sequence"/>
</dbReference>
<name>A0A8S0ZFY2_ARCPL</name>
<proteinExistence type="predicted"/>
<gene>
    <name evidence="1" type="ORF">APLA_LOCUS5579</name>
</gene>
<dbReference type="OrthoDB" id="8022549at2759"/>
<dbReference type="AlphaFoldDB" id="A0A8S0ZFY2"/>
<comment type="caution">
    <text evidence="1">The sequence shown here is derived from an EMBL/GenBank/DDBJ whole genome shotgun (WGS) entry which is preliminary data.</text>
</comment>
<accession>A0A8S0ZFY2</accession>
<sequence>MRNYKRKTERGKVSIELLQRAADAVIKDGRKLKTVARELEICHMTLFRFVKKLKAGVTPIVGYYSRQVFNQDQEKTLADYLLKCSSIYFGLLPEEVRKLAYNCAVKFDMPNIPVSWHRNKEAGSDWVTSFLKRNPSLSIRAPEATSAGRASSFNRHNVHEFFSKLGDVILKYNLLPSRIWNLDETGVTTVLKPKKIVAAKGVKRNELNQSVLSLTLAVVAEKPASTVRVVIPDYTCKLPT</sequence>
<evidence type="ECO:0008006" key="3">
    <source>
        <dbReference type="Google" id="ProtNLM"/>
    </source>
</evidence>
<organism evidence="1 2">
    <name type="scientific">Arctia plantaginis</name>
    <name type="common">Wood tiger moth</name>
    <name type="synonym">Phalaena plantaginis</name>
    <dbReference type="NCBI Taxonomy" id="874455"/>
    <lineage>
        <taxon>Eukaryota</taxon>
        <taxon>Metazoa</taxon>
        <taxon>Ecdysozoa</taxon>
        <taxon>Arthropoda</taxon>
        <taxon>Hexapoda</taxon>
        <taxon>Insecta</taxon>
        <taxon>Pterygota</taxon>
        <taxon>Neoptera</taxon>
        <taxon>Endopterygota</taxon>
        <taxon>Lepidoptera</taxon>
        <taxon>Glossata</taxon>
        <taxon>Ditrysia</taxon>
        <taxon>Noctuoidea</taxon>
        <taxon>Erebidae</taxon>
        <taxon>Arctiinae</taxon>
        <taxon>Arctia</taxon>
    </lineage>
</organism>
<dbReference type="EMBL" id="CADEBD010000289">
    <property type="protein sequence ID" value="CAB3232240.1"/>
    <property type="molecule type" value="Genomic_DNA"/>
</dbReference>
<evidence type="ECO:0000313" key="1">
    <source>
        <dbReference type="EMBL" id="CAB3232240.1"/>
    </source>
</evidence>
<evidence type="ECO:0000313" key="2">
    <source>
        <dbReference type="Proteomes" id="UP000494256"/>
    </source>
</evidence>
<protein>
    <recommendedName>
        <fullName evidence="3">Transposase</fullName>
    </recommendedName>
</protein>
<reference evidence="1 2" key="1">
    <citation type="submission" date="2020-04" db="EMBL/GenBank/DDBJ databases">
        <authorList>
            <person name="Wallbank WR R."/>
            <person name="Pardo Diaz C."/>
            <person name="Kozak K."/>
            <person name="Martin S."/>
            <person name="Jiggins C."/>
            <person name="Moest M."/>
            <person name="Warren A I."/>
            <person name="Byers J.R.P. K."/>
            <person name="Montejo-Kovacevich G."/>
            <person name="Yen C E."/>
        </authorList>
    </citation>
    <scope>NUCLEOTIDE SEQUENCE [LARGE SCALE GENOMIC DNA]</scope>
</reference>